<dbReference type="RefSeq" id="WP_171597268.1">
    <property type="nucleotide sequence ID" value="NZ_RZNH01000048.1"/>
</dbReference>
<dbReference type="Proteomes" id="UP000732105">
    <property type="component" value="Unassembled WGS sequence"/>
</dbReference>
<protein>
    <submittedName>
        <fullName evidence="2">Carboxypeptidase-like regulatory domain-containing protein</fullName>
    </submittedName>
</protein>
<proteinExistence type="predicted"/>
<organism evidence="2 3">
    <name type="scientific">Marinifilum caeruleilacunae</name>
    <dbReference type="NCBI Taxonomy" id="2499076"/>
    <lineage>
        <taxon>Bacteria</taxon>
        <taxon>Pseudomonadati</taxon>
        <taxon>Bacteroidota</taxon>
        <taxon>Bacteroidia</taxon>
        <taxon>Marinilabiliales</taxon>
        <taxon>Marinifilaceae</taxon>
    </lineage>
</organism>
<dbReference type="EMBL" id="RZNH01000048">
    <property type="protein sequence ID" value="NOU62007.1"/>
    <property type="molecule type" value="Genomic_DNA"/>
</dbReference>
<dbReference type="InterPro" id="IPR008969">
    <property type="entry name" value="CarboxyPept-like_regulatory"/>
</dbReference>
<keyword evidence="1" id="KW-0732">Signal</keyword>
<evidence type="ECO:0000313" key="2">
    <source>
        <dbReference type="EMBL" id="NOU62007.1"/>
    </source>
</evidence>
<dbReference type="SUPFAM" id="SSF49464">
    <property type="entry name" value="Carboxypeptidase regulatory domain-like"/>
    <property type="match status" value="1"/>
</dbReference>
<dbReference type="Pfam" id="PF13715">
    <property type="entry name" value="CarbopepD_reg_2"/>
    <property type="match status" value="1"/>
</dbReference>
<evidence type="ECO:0000256" key="1">
    <source>
        <dbReference type="SAM" id="SignalP"/>
    </source>
</evidence>
<dbReference type="Gene3D" id="2.60.40.1120">
    <property type="entry name" value="Carboxypeptidase-like, regulatory domain"/>
    <property type="match status" value="1"/>
</dbReference>
<feature type="chain" id="PRO_5045539563" evidence="1">
    <location>
        <begin position="20"/>
        <end position="423"/>
    </location>
</feature>
<gene>
    <name evidence="2" type="ORF">ELS83_19590</name>
</gene>
<feature type="signal peptide" evidence="1">
    <location>
        <begin position="1"/>
        <end position="19"/>
    </location>
</feature>
<reference evidence="2 3" key="1">
    <citation type="submission" date="2018-12" db="EMBL/GenBank/DDBJ databases">
        <title>Marinifilum JC070 sp. nov., a marine bacterium isolated from Yongle Blue Hole in the South China Sea.</title>
        <authorList>
            <person name="Fu T."/>
        </authorList>
    </citation>
    <scope>NUCLEOTIDE SEQUENCE [LARGE SCALE GENOMIC DNA]</scope>
    <source>
        <strain evidence="2 3">JC070</strain>
    </source>
</reference>
<evidence type="ECO:0000313" key="3">
    <source>
        <dbReference type="Proteomes" id="UP000732105"/>
    </source>
</evidence>
<keyword evidence="3" id="KW-1185">Reference proteome</keyword>
<sequence>MKIKTVLILFLMLSLQVKGQKETNITGKVIDQKTQESLPYATVIYQNKSIGTITDLNGNFTLSITDASETDSIFISYMGYESIKTVIAECSKTNQFELKPNINKLNEVIVTSKKFKLKKFIEEVIGAYNKNKREKAHIAIAHYREKAKEDNRYVMYMESIGYSVYAGTQANAAPLSNYKFFNENTRCHVSHPKWMKYNEHRDAHNGQNVIPAGGSNLNMFRYFEINGLLSNNESKKYKYQIDSSYYIQNNPIYCIRFNGSIAQGSLHVNAESKQILKIECSTSKYWSTAFHKRVDAQIKIQFNYFEKTPFLSKITATYEHEKLEYQNHLEVLIQKFNDFELNKEEYWSMNAYEQNPYIEYIPTAWETNIIEPDNDYSKIAADLGLNTTSLEKHFTDYSGRWFFSNVTRNELAVSKIKQLKKNF</sequence>
<comment type="caution">
    <text evidence="2">The sequence shown here is derived from an EMBL/GenBank/DDBJ whole genome shotgun (WGS) entry which is preliminary data.</text>
</comment>
<name>A0ABX1X0T4_9BACT</name>
<accession>A0ABX1X0T4</accession>